<gene>
    <name evidence="9" type="ORF">BS637_01525</name>
    <name evidence="10" type="ORF">BS638_04935</name>
</gene>
<dbReference type="EMBL" id="MRAE01000008">
    <property type="protein sequence ID" value="OOO68488.1"/>
    <property type="molecule type" value="Genomic_DNA"/>
</dbReference>
<evidence type="ECO:0000256" key="8">
    <source>
        <dbReference type="SAM" id="Phobius"/>
    </source>
</evidence>
<feature type="transmembrane region" description="Helical" evidence="8">
    <location>
        <begin position="266"/>
        <end position="291"/>
    </location>
</feature>
<evidence type="ECO:0000256" key="7">
    <source>
        <dbReference type="ARBA" id="ARBA00023136"/>
    </source>
</evidence>
<evidence type="ECO:0000256" key="6">
    <source>
        <dbReference type="ARBA" id="ARBA00022989"/>
    </source>
</evidence>
<evidence type="ECO:0000256" key="3">
    <source>
        <dbReference type="ARBA" id="ARBA00022448"/>
    </source>
</evidence>
<evidence type="ECO:0000256" key="5">
    <source>
        <dbReference type="ARBA" id="ARBA00022692"/>
    </source>
</evidence>
<dbReference type="Pfam" id="PF03845">
    <property type="entry name" value="Spore_permease"/>
    <property type="match status" value="1"/>
</dbReference>
<keyword evidence="5 8" id="KW-0812">Transmembrane</keyword>
<dbReference type="InterPro" id="IPR004761">
    <property type="entry name" value="Spore_GerAB"/>
</dbReference>
<name>A0A1S9IE24_9CLOT</name>
<keyword evidence="4" id="KW-0309">Germination</keyword>
<dbReference type="STRING" id="1962263.BS637_01525"/>
<dbReference type="PANTHER" id="PTHR34975:SF2">
    <property type="entry name" value="SPORE GERMINATION PROTEIN A2"/>
    <property type="match status" value="1"/>
</dbReference>
<reference evidence="10 12" key="2">
    <citation type="submission" date="2016-12" db="EMBL/GenBank/DDBJ databases">
        <title>Clostridium tepidum sp. nov., a close relative of Clostridium sporogenes and Clostridium botulinum Group I.</title>
        <authorList>
            <person name="Dobritsa A.P."/>
            <person name="Kutumbaka K.K."/>
            <person name="Werner K."/>
            <person name="Wiedmann M."/>
            <person name="Asmus A."/>
            <person name="Samadpour M."/>
        </authorList>
    </citation>
    <scope>NUCLEOTIDE SEQUENCE [LARGE SCALE GENOMIC DNA]</scope>
    <source>
        <strain evidence="10 12">IEH 97212</strain>
    </source>
</reference>
<evidence type="ECO:0000313" key="9">
    <source>
        <dbReference type="EMBL" id="OOO63734.1"/>
    </source>
</evidence>
<feature type="transmembrane region" description="Helical" evidence="8">
    <location>
        <begin position="213"/>
        <end position="238"/>
    </location>
</feature>
<reference evidence="9 11" key="1">
    <citation type="submission" date="2016-12" db="EMBL/GenBank/DDBJ databases">
        <title>Clostridium tepidum sp. nov., a close relative of Clostridium sporogenes and Clostridium botulinum Group I.</title>
        <authorList>
            <person name="Dobritsa A.P."/>
            <person name="Kutumbaka K."/>
            <person name="Werner K."/>
            <person name="Samadpour M."/>
        </authorList>
    </citation>
    <scope>NUCLEOTIDE SEQUENCE [LARGE SCALE GENOMIC DNA]</scope>
    <source>
        <strain evidence="9 11">PE</strain>
    </source>
</reference>
<dbReference type="Proteomes" id="UP000190256">
    <property type="component" value="Unassembled WGS sequence"/>
</dbReference>
<sequence>MFKLNSKHLVYIILGTAIVSLKTYPEIFIINGKNSSWVATIIASLIIFLYYIYIINISKKIGKHSLWEVYEYALGKHLGKLFQLTFCFGLFFSLLESCSVDANAMNTNLLQNTPPWFFVITFVLSATYVLLKGERSVILMTLVGITLIFMAGINLGVLTAKYKNYKYLLPIFPNGLNKGFFICIIEVLGLYGCVAIAYPYFQCIKDKKSALKGATIGLIIVIQMIIVSVTGVIATFGINRSVTLAYPKLIQTQLVSYSGFLESGEFFVMLQMLAGWFVKYTLSFQALLYLLKHFRIENKKQRIIIVVLNIIVMIICLFMAKNTYRLLHILKLYPYIYLVSFVIIPFIIFTIALIKNKVKGNINKSKGVN</sequence>
<feature type="transmembrane region" description="Helical" evidence="8">
    <location>
        <begin position="303"/>
        <end position="320"/>
    </location>
</feature>
<dbReference type="NCBIfam" id="TIGR00912">
    <property type="entry name" value="2A0309"/>
    <property type="match status" value="1"/>
</dbReference>
<keyword evidence="11" id="KW-1185">Reference proteome</keyword>
<feature type="transmembrane region" description="Helical" evidence="8">
    <location>
        <begin position="36"/>
        <end position="57"/>
    </location>
</feature>
<feature type="transmembrane region" description="Helical" evidence="8">
    <location>
        <begin position="78"/>
        <end position="95"/>
    </location>
</feature>
<dbReference type="RefSeq" id="WP_078022747.1">
    <property type="nucleotide sequence ID" value="NZ_JADPGM010000012.1"/>
</dbReference>
<comment type="caution">
    <text evidence="10">The sequence shown here is derived from an EMBL/GenBank/DDBJ whole genome shotgun (WGS) entry which is preliminary data.</text>
</comment>
<proteinExistence type="inferred from homology"/>
<dbReference type="Proteomes" id="UP000190206">
    <property type="component" value="Unassembled WGS sequence"/>
</dbReference>
<keyword evidence="6 8" id="KW-1133">Transmembrane helix</keyword>
<dbReference type="PANTHER" id="PTHR34975">
    <property type="entry name" value="SPORE GERMINATION PROTEIN A2"/>
    <property type="match status" value="1"/>
</dbReference>
<evidence type="ECO:0000256" key="4">
    <source>
        <dbReference type="ARBA" id="ARBA00022544"/>
    </source>
</evidence>
<accession>A0A1S9IE24</accession>
<protein>
    <submittedName>
        <fullName evidence="10">Spore gernimation protein</fullName>
    </submittedName>
</protein>
<evidence type="ECO:0000256" key="1">
    <source>
        <dbReference type="ARBA" id="ARBA00004141"/>
    </source>
</evidence>
<evidence type="ECO:0000256" key="2">
    <source>
        <dbReference type="ARBA" id="ARBA00007998"/>
    </source>
</evidence>
<dbReference type="GO" id="GO:0016020">
    <property type="term" value="C:membrane"/>
    <property type="evidence" value="ECO:0007669"/>
    <property type="project" value="UniProtKB-SubCell"/>
</dbReference>
<dbReference type="OrthoDB" id="2381188at2"/>
<evidence type="ECO:0000313" key="10">
    <source>
        <dbReference type="EMBL" id="OOO68488.1"/>
    </source>
</evidence>
<comment type="subcellular location">
    <subcellularLocation>
        <location evidence="1">Membrane</location>
        <topology evidence="1">Multi-pass membrane protein</topology>
    </subcellularLocation>
</comment>
<keyword evidence="3" id="KW-0813">Transport</keyword>
<organism evidence="10 12">
    <name type="scientific">Clostridium tepidum</name>
    <dbReference type="NCBI Taxonomy" id="1962263"/>
    <lineage>
        <taxon>Bacteria</taxon>
        <taxon>Bacillati</taxon>
        <taxon>Bacillota</taxon>
        <taxon>Clostridia</taxon>
        <taxon>Eubacteriales</taxon>
        <taxon>Clostridiaceae</taxon>
        <taxon>Clostridium</taxon>
    </lineage>
</organism>
<dbReference type="AlphaFoldDB" id="A0A1S9IE24"/>
<feature type="transmembrane region" description="Helical" evidence="8">
    <location>
        <begin position="138"/>
        <end position="159"/>
    </location>
</feature>
<dbReference type="GO" id="GO:0009847">
    <property type="term" value="P:spore germination"/>
    <property type="evidence" value="ECO:0007669"/>
    <property type="project" value="InterPro"/>
</dbReference>
<feature type="transmembrane region" description="Helical" evidence="8">
    <location>
        <begin position="179"/>
        <end position="201"/>
    </location>
</feature>
<evidence type="ECO:0000313" key="11">
    <source>
        <dbReference type="Proteomes" id="UP000190206"/>
    </source>
</evidence>
<comment type="similarity">
    <text evidence="2">Belongs to the amino acid-polyamine-organocation (APC) superfamily. Spore germination protein (SGP) (TC 2.A.3.9) family.</text>
</comment>
<feature type="transmembrane region" description="Helical" evidence="8">
    <location>
        <begin position="115"/>
        <end position="131"/>
    </location>
</feature>
<keyword evidence="7 8" id="KW-0472">Membrane</keyword>
<evidence type="ECO:0000313" key="12">
    <source>
        <dbReference type="Proteomes" id="UP000190256"/>
    </source>
</evidence>
<feature type="transmembrane region" description="Helical" evidence="8">
    <location>
        <begin position="9"/>
        <end position="30"/>
    </location>
</feature>
<feature type="transmembrane region" description="Helical" evidence="8">
    <location>
        <begin position="332"/>
        <end position="354"/>
    </location>
</feature>
<dbReference type="EMBL" id="MRAD01000001">
    <property type="protein sequence ID" value="OOO63734.1"/>
    <property type="molecule type" value="Genomic_DNA"/>
</dbReference>